<dbReference type="EMBL" id="BGZK01000105">
    <property type="protein sequence ID" value="GBP19226.1"/>
    <property type="molecule type" value="Genomic_DNA"/>
</dbReference>
<name>A0A4C1U050_EUMVA</name>
<sequence length="247" mass="27918">MDTPKPRRITSALLASWIGKGCLLEGELIKEHWNDEGGITRTVVLDERPEQELLLHACILWTKSSRTHDDLTIHDDYTTPNQSLREIDRSSVGVYSQHLGTGMELFYRRSRAWHKLRENSSELFIDSLFSEDEFATVTTSNFSSIHLDRIHAGSHTDEERVCSFTLRQRIFVGRDDAEPHYPRSDSHLAGFLQSRSSFSKFLKSQARRRRSRARVSSAVTSVGAYNISSGRANTPRPPAATAGIAQC</sequence>
<dbReference type="AlphaFoldDB" id="A0A4C1U050"/>
<evidence type="ECO:0000313" key="2">
    <source>
        <dbReference type="EMBL" id="GBP19226.1"/>
    </source>
</evidence>
<gene>
    <name evidence="2" type="ORF">EVAR_11549_1</name>
</gene>
<organism evidence="2 3">
    <name type="scientific">Eumeta variegata</name>
    <name type="common">Bagworm moth</name>
    <name type="synonym">Eumeta japonica</name>
    <dbReference type="NCBI Taxonomy" id="151549"/>
    <lineage>
        <taxon>Eukaryota</taxon>
        <taxon>Metazoa</taxon>
        <taxon>Ecdysozoa</taxon>
        <taxon>Arthropoda</taxon>
        <taxon>Hexapoda</taxon>
        <taxon>Insecta</taxon>
        <taxon>Pterygota</taxon>
        <taxon>Neoptera</taxon>
        <taxon>Endopterygota</taxon>
        <taxon>Lepidoptera</taxon>
        <taxon>Glossata</taxon>
        <taxon>Ditrysia</taxon>
        <taxon>Tineoidea</taxon>
        <taxon>Psychidae</taxon>
        <taxon>Oiketicinae</taxon>
        <taxon>Eumeta</taxon>
    </lineage>
</organism>
<comment type="caution">
    <text evidence="2">The sequence shown here is derived from an EMBL/GenBank/DDBJ whole genome shotgun (WGS) entry which is preliminary data.</text>
</comment>
<reference evidence="2 3" key="1">
    <citation type="journal article" date="2019" name="Commun. Biol.">
        <title>The bagworm genome reveals a unique fibroin gene that provides high tensile strength.</title>
        <authorList>
            <person name="Kono N."/>
            <person name="Nakamura H."/>
            <person name="Ohtoshi R."/>
            <person name="Tomita M."/>
            <person name="Numata K."/>
            <person name="Arakawa K."/>
        </authorList>
    </citation>
    <scope>NUCLEOTIDE SEQUENCE [LARGE SCALE GENOMIC DNA]</scope>
</reference>
<keyword evidence="3" id="KW-1185">Reference proteome</keyword>
<feature type="compositionally biased region" description="Low complexity" evidence="1">
    <location>
        <begin position="231"/>
        <end position="247"/>
    </location>
</feature>
<dbReference type="Proteomes" id="UP000299102">
    <property type="component" value="Unassembled WGS sequence"/>
</dbReference>
<evidence type="ECO:0000313" key="3">
    <source>
        <dbReference type="Proteomes" id="UP000299102"/>
    </source>
</evidence>
<evidence type="ECO:0000256" key="1">
    <source>
        <dbReference type="SAM" id="MobiDB-lite"/>
    </source>
</evidence>
<feature type="region of interest" description="Disordered" evidence="1">
    <location>
        <begin position="227"/>
        <end position="247"/>
    </location>
</feature>
<protein>
    <submittedName>
        <fullName evidence="2">Uncharacterized protein</fullName>
    </submittedName>
</protein>
<proteinExistence type="predicted"/>
<accession>A0A4C1U050</accession>